<dbReference type="InterPro" id="IPR013762">
    <property type="entry name" value="Integrase-like_cat_sf"/>
</dbReference>
<dbReference type="InterPro" id="IPR050090">
    <property type="entry name" value="Tyrosine_recombinase_XerCD"/>
</dbReference>
<keyword evidence="1" id="KW-0233">DNA recombination</keyword>
<dbReference type="GO" id="GO:0006310">
    <property type="term" value="P:DNA recombination"/>
    <property type="evidence" value="ECO:0007669"/>
    <property type="project" value="UniProtKB-KW"/>
</dbReference>
<keyword evidence="3" id="KW-0238">DNA-binding</keyword>
<reference evidence="4" key="1">
    <citation type="submission" date="2016-10" db="EMBL/GenBank/DDBJ databases">
        <authorList>
            <person name="Varghese N."/>
            <person name="Submissions S."/>
        </authorList>
    </citation>
    <scope>NUCLEOTIDE SEQUENCE [LARGE SCALE GENOMIC DNA]</scope>
    <source>
        <strain evidence="4">OK042</strain>
    </source>
</reference>
<dbReference type="Pfam" id="PF14659">
    <property type="entry name" value="Phage_int_SAM_3"/>
    <property type="match status" value="1"/>
</dbReference>
<evidence type="ECO:0000313" key="3">
    <source>
        <dbReference type="EMBL" id="SFI79876.1"/>
    </source>
</evidence>
<dbReference type="STRING" id="1884381.SAMN05518846_101190"/>
<dbReference type="PROSITE" id="PS51898">
    <property type="entry name" value="TYR_RECOMBINASE"/>
    <property type="match status" value="1"/>
</dbReference>
<accession>A0A1I3L5Q4</accession>
<dbReference type="InterPro" id="IPR028259">
    <property type="entry name" value="AP2-like_int_N"/>
</dbReference>
<evidence type="ECO:0000259" key="2">
    <source>
        <dbReference type="PROSITE" id="PS51898"/>
    </source>
</evidence>
<dbReference type="SUPFAM" id="SSF56349">
    <property type="entry name" value="DNA breaking-rejoining enzymes"/>
    <property type="match status" value="1"/>
</dbReference>
<dbReference type="Proteomes" id="UP000198915">
    <property type="component" value="Unassembled WGS sequence"/>
</dbReference>
<dbReference type="GO" id="GO:0015074">
    <property type="term" value="P:DNA integration"/>
    <property type="evidence" value="ECO:0007669"/>
    <property type="project" value="InterPro"/>
</dbReference>
<gene>
    <name evidence="3" type="ORF">SAMN05518846_101190</name>
</gene>
<dbReference type="EMBL" id="FORT01000001">
    <property type="protein sequence ID" value="SFI79876.1"/>
    <property type="molecule type" value="Genomic_DNA"/>
</dbReference>
<keyword evidence="4" id="KW-1185">Reference proteome</keyword>
<dbReference type="InterPro" id="IPR002104">
    <property type="entry name" value="Integrase_catalytic"/>
</dbReference>
<evidence type="ECO:0000256" key="1">
    <source>
        <dbReference type="ARBA" id="ARBA00023172"/>
    </source>
</evidence>
<proteinExistence type="predicted"/>
<dbReference type="Gene3D" id="1.10.443.10">
    <property type="entry name" value="Intergrase catalytic core"/>
    <property type="match status" value="1"/>
</dbReference>
<dbReference type="CDD" id="cd01189">
    <property type="entry name" value="INT_ICEBs1_C_like"/>
    <property type="match status" value="1"/>
</dbReference>
<dbReference type="InterPro" id="IPR004107">
    <property type="entry name" value="Integrase_SAM-like_N"/>
</dbReference>
<organism evidence="3 4">
    <name type="scientific">Brevibacillus centrosporus</name>
    <dbReference type="NCBI Taxonomy" id="54910"/>
    <lineage>
        <taxon>Bacteria</taxon>
        <taxon>Bacillati</taxon>
        <taxon>Bacillota</taxon>
        <taxon>Bacilli</taxon>
        <taxon>Bacillales</taxon>
        <taxon>Paenibacillaceae</taxon>
        <taxon>Brevibacillus</taxon>
    </lineage>
</organism>
<feature type="domain" description="Tyr recombinase" evidence="2">
    <location>
        <begin position="106"/>
        <end position="314"/>
    </location>
</feature>
<name>A0A1I3L5Q4_9BACL</name>
<dbReference type="Pfam" id="PF14657">
    <property type="entry name" value="Arm-DNA-bind_4"/>
    <property type="match status" value="1"/>
</dbReference>
<protein>
    <submittedName>
        <fullName evidence="3">AP2-like DNA-binding integrase domain-containing protein</fullName>
    </submittedName>
</protein>
<dbReference type="InterPro" id="IPR011010">
    <property type="entry name" value="DNA_brk_join_enz"/>
</dbReference>
<evidence type="ECO:0000313" key="4">
    <source>
        <dbReference type="Proteomes" id="UP000198915"/>
    </source>
</evidence>
<dbReference type="PANTHER" id="PTHR30349">
    <property type="entry name" value="PHAGE INTEGRASE-RELATED"/>
    <property type="match status" value="1"/>
</dbReference>
<dbReference type="AlphaFoldDB" id="A0A1I3L5Q4"/>
<sequence>MMQMKVHKDEKTGTYWFVVSAGNDELGKRRQIKRRGFRTEKQALKEMRKILQQIDENTYIKNTKLVYSEFLEGEWLDSKALKLKPVTLATYKHNIQKHIAVYFKKVEIGKITPQMIEKFYVHLVKEKGLSEITVLGSNLYMAYLLALTTGMRQGEILGLRWKDIVFENGTLQVRQTLSHDGKHFSEATKTKSSTRTITLTEKTIEELKAHKKKVAKEKLATGSSYQDYNLVVCTKMGNPINPRNLLRDFYRLMKKAIVPKIKFQGLRHTVATLMLTQGINPKIVNEILWHSDIRVTLDTYSHVLPTVHKETAKQFGNMLFG</sequence>
<dbReference type="GO" id="GO:0003677">
    <property type="term" value="F:DNA binding"/>
    <property type="evidence" value="ECO:0007669"/>
    <property type="project" value="UniProtKB-KW"/>
</dbReference>
<dbReference type="Pfam" id="PF00589">
    <property type="entry name" value="Phage_integrase"/>
    <property type="match status" value="1"/>
</dbReference>
<dbReference type="PANTHER" id="PTHR30349:SF64">
    <property type="entry name" value="PROPHAGE INTEGRASE INTD-RELATED"/>
    <property type="match status" value="1"/>
</dbReference>